<dbReference type="InterPro" id="IPR050176">
    <property type="entry name" value="LTTR"/>
</dbReference>
<sequence length="283" mass="30795">MLDPTQLETFLTVVQTQNFTEAGRRLGLKQSTVSQHIRKLEAAAGRRLFVRDTHSVVLTADGEAMTGFARPILEANARARDYFAGSQVRGKVRFGAAEDFASSRLPDLLRDFVRRHPQVDLELTIGLSAVLYQQLDAGELDLVLGKRRPGDALGQLVWQDRLVWTAAPGMRLDPDEPLPLILYAPPSVSRSVVLEAMERFGRPWRIVCSSGSLSGLRAAALAGLGITPQAQGLIPDGLEAMSASGLPPLGSVEFVVRTARRTRRGPATELAQAITERGGRLRP</sequence>
<dbReference type="GO" id="GO:0003700">
    <property type="term" value="F:DNA-binding transcription factor activity"/>
    <property type="evidence" value="ECO:0007669"/>
    <property type="project" value="InterPro"/>
</dbReference>
<dbReference type="Pfam" id="PF03466">
    <property type="entry name" value="LysR_substrate"/>
    <property type="match status" value="1"/>
</dbReference>
<evidence type="ECO:0000313" key="8">
    <source>
        <dbReference type="Proteomes" id="UP000198992"/>
    </source>
</evidence>
<feature type="domain" description="HTH lysR-type" evidence="6">
    <location>
        <begin position="2"/>
        <end position="59"/>
    </location>
</feature>
<gene>
    <name evidence="7" type="ORF">SAMN05444164_1353</name>
</gene>
<dbReference type="InterPro" id="IPR036390">
    <property type="entry name" value="WH_DNA-bd_sf"/>
</dbReference>
<dbReference type="PANTHER" id="PTHR30579">
    <property type="entry name" value="TRANSCRIPTIONAL REGULATOR"/>
    <property type="match status" value="1"/>
</dbReference>
<keyword evidence="3" id="KW-0805">Transcription regulation</keyword>
<dbReference type="EMBL" id="FNTH01000001">
    <property type="protein sequence ID" value="SEC23614.1"/>
    <property type="molecule type" value="Genomic_DNA"/>
</dbReference>
<dbReference type="GO" id="GO:0003677">
    <property type="term" value="F:DNA binding"/>
    <property type="evidence" value="ECO:0007669"/>
    <property type="project" value="UniProtKB-KW"/>
</dbReference>
<accession>A0A1H4QVW4</accession>
<evidence type="ECO:0000256" key="2">
    <source>
        <dbReference type="ARBA" id="ARBA00009437"/>
    </source>
</evidence>
<dbReference type="FunFam" id="1.10.10.10:FF:000001">
    <property type="entry name" value="LysR family transcriptional regulator"/>
    <property type="match status" value="1"/>
</dbReference>
<dbReference type="Gene3D" id="1.10.10.10">
    <property type="entry name" value="Winged helix-like DNA-binding domain superfamily/Winged helix DNA-binding domain"/>
    <property type="match status" value="1"/>
</dbReference>
<reference evidence="7 8" key="1">
    <citation type="submission" date="2016-10" db="EMBL/GenBank/DDBJ databases">
        <authorList>
            <person name="de Groot N.N."/>
        </authorList>
    </citation>
    <scope>NUCLEOTIDE SEQUENCE [LARGE SCALE GENOMIC DNA]</scope>
    <source>
        <strain evidence="7 8">MT12</strain>
    </source>
</reference>
<dbReference type="PANTHER" id="PTHR30579:SF7">
    <property type="entry name" value="HTH-TYPE TRANSCRIPTIONAL REGULATOR LRHA-RELATED"/>
    <property type="match status" value="1"/>
</dbReference>
<dbReference type="Pfam" id="PF00126">
    <property type="entry name" value="HTH_1"/>
    <property type="match status" value="1"/>
</dbReference>
<keyword evidence="4 7" id="KW-0238">DNA-binding</keyword>
<dbReference type="PROSITE" id="PS50931">
    <property type="entry name" value="HTH_LYSR"/>
    <property type="match status" value="1"/>
</dbReference>
<evidence type="ECO:0000256" key="3">
    <source>
        <dbReference type="ARBA" id="ARBA00023015"/>
    </source>
</evidence>
<dbReference type="PRINTS" id="PR00039">
    <property type="entry name" value="HTHLYSR"/>
</dbReference>
<evidence type="ECO:0000256" key="1">
    <source>
        <dbReference type="ARBA" id="ARBA00003502"/>
    </source>
</evidence>
<dbReference type="InterPro" id="IPR005119">
    <property type="entry name" value="LysR_subst-bd"/>
</dbReference>
<evidence type="ECO:0000256" key="5">
    <source>
        <dbReference type="ARBA" id="ARBA00023163"/>
    </source>
</evidence>
<dbReference type="InterPro" id="IPR000847">
    <property type="entry name" value="LysR_HTH_N"/>
</dbReference>
<evidence type="ECO:0000259" key="6">
    <source>
        <dbReference type="PROSITE" id="PS50931"/>
    </source>
</evidence>
<dbReference type="RefSeq" id="WP_092114828.1">
    <property type="nucleotide sequence ID" value="NZ_FNTH01000001.1"/>
</dbReference>
<dbReference type="SUPFAM" id="SSF46785">
    <property type="entry name" value="Winged helix' DNA-binding domain"/>
    <property type="match status" value="1"/>
</dbReference>
<proteinExistence type="inferred from homology"/>
<protein>
    <submittedName>
        <fullName evidence="7">DNA-binding transcriptional regulator, LysR family</fullName>
    </submittedName>
</protein>
<keyword evidence="5" id="KW-0804">Transcription</keyword>
<organism evidence="7 8">
    <name type="scientific">Bradyrhizobium erythrophlei</name>
    <dbReference type="NCBI Taxonomy" id="1437360"/>
    <lineage>
        <taxon>Bacteria</taxon>
        <taxon>Pseudomonadati</taxon>
        <taxon>Pseudomonadota</taxon>
        <taxon>Alphaproteobacteria</taxon>
        <taxon>Hyphomicrobiales</taxon>
        <taxon>Nitrobacteraceae</taxon>
        <taxon>Bradyrhizobium</taxon>
    </lineage>
</organism>
<dbReference type="OrthoDB" id="9789529at2"/>
<evidence type="ECO:0000256" key="4">
    <source>
        <dbReference type="ARBA" id="ARBA00023125"/>
    </source>
</evidence>
<evidence type="ECO:0000313" key="7">
    <source>
        <dbReference type="EMBL" id="SEC23614.1"/>
    </source>
</evidence>
<comment type="function">
    <text evidence="1">NodD regulates the expression of the nodABCFE genes which encode other nodulation proteins. NodD is also a negative regulator of its own expression. Binds flavonoids as inducers.</text>
</comment>
<comment type="similarity">
    <text evidence="2">Belongs to the LysR transcriptional regulatory family.</text>
</comment>
<name>A0A1H4QVW4_9BRAD</name>
<dbReference type="Gene3D" id="3.40.190.10">
    <property type="entry name" value="Periplasmic binding protein-like II"/>
    <property type="match status" value="2"/>
</dbReference>
<dbReference type="Proteomes" id="UP000198992">
    <property type="component" value="Unassembled WGS sequence"/>
</dbReference>
<dbReference type="SUPFAM" id="SSF53850">
    <property type="entry name" value="Periplasmic binding protein-like II"/>
    <property type="match status" value="1"/>
</dbReference>
<dbReference type="InterPro" id="IPR036388">
    <property type="entry name" value="WH-like_DNA-bd_sf"/>
</dbReference>
<dbReference type="AlphaFoldDB" id="A0A1H4QVW4"/>